<proteinExistence type="predicted"/>
<sequence length="654" mass="72731">MSAGDEGIPSPVAEYQRRLLECLSPDRPPEYWDVVSPANNLTEAETRSLLTVTDRYVQILSEVVSTHSELSLPHRQRVLDSVPQWLFHMGKDYPAYTVCVIRALIWNPYFTLALQEVSSGVLPTPSPDDDTSTDTCTPPAKRAACLTPHPSDVEKQCWETARQDFLDTCVRAVPELVAMLERISAPSHASKEGIESIRLDGQIQYLTACLSGVLLRPCVTLPPDYTPCPEMIHEAACMKLTSRGNAALRSQLSRLQEYPVFASCALANVGVTSGGRFRARPLSVTPDTLYQSYRDRRISLFLSSEDSTGETWVDNHNVWIGNVGRMVRAEACVVGIGPGLVIVIQGCRDGYCRIARVSGYAEIGGFHNNINKSLGTFMDHPLAGVRVTGYANPFGRPPLPRNSRASDYGVERIQTLCQTACLFRGCVYYIARLDYGDGRKDSGIRVFECPLDTLVWREIGGGENLAPGGPYRPGPERWFPGNWAFTEVMHPVGDSIVCVFVGHKIKGSELWAFDPQGGDGDINVRRYGDVYPPTLHPIERDCYGRTNPLYSRCVQMGETVYRVRVTDGTYAHLLARDTVTGEEEVCAEIDRQLTSPYITEVPVDILRPNRPRRAQFSDHWRPLLTKLSRDCMYCVIGAEGRGGEETGFVIRLNE</sequence>
<accession>A0A9K3CPL8</accession>
<organism evidence="1 2">
    <name type="scientific">Kipferlia bialata</name>
    <dbReference type="NCBI Taxonomy" id="797122"/>
    <lineage>
        <taxon>Eukaryota</taxon>
        <taxon>Metamonada</taxon>
        <taxon>Carpediemonas-like organisms</taxon>
        <taxon>Kipferlia</taxon>
    </lineage>
</organism>
<dbReference type="EMBL" id="BDIP01000291">
    <property type="protein sequence ID" value="GIQ81031.1"/>
    <property type="molecule type" value="Genomic_DNA"/>
</dbReference>
<dbReference type="Proteomes" id="UP000265618">
    <property type="component" value="Unassembled WGS sequence"/>
</dbReference>
<name>A0A9K3CPL8_9EUKA</name>
<reference evidence="1 2" key="1">
    <citation type="journal article" date="2018" name="PLoS ONE">
        <title>The draft genome of Kipferlia bialata reveals reductive genome evolution in fornicate parasites.</title>
        <authorList>
            <person name="Tanifuji G."/>
            <person name="Takabayashi S."/>
            <person name="Kume K."/>
            <person name="Takagi M."/>
            <person name="Nakayama T."/>
            <person name="Kamikawa R."/>
            <person name="Inagaki Y."/>
            <person name="Hashimoto T."/>
        </authorList>
    </citation>
    <scope>NUCLEOTIDE SEQUENCE [LARGE SCALE GENOMIC DNA]</scope>
    <source>
        <strain evidence="1">NY0173</strain>
    </source>
</reference>
<keyword evidence="2" id="KW-1185">Reference proteome</keyword>
<gene>
    <name evidence="1" type="ORF">KIPB_001924</name>
</gene>
<dbReference type="AlphaFoldDB" id="A0A9K3CPL8"/>
<evidence type="ECO:0000313" key="1">
    <source>
        <dbReference type="EMBL" id="GIQ81031.1"/>
    </source>
</evidence>
<comment type="caution">
    <text evidence="1">The sequence shown here is derived from an EMBL/GenBank/DDBJ whole genome shotgun (WGS) entry which is preliminary data.</text>
</comment>
<protein>
    <submittedName>
        <fullName evidence="1">Uncharacterized protein</fullName>
    </submittedName>
</protein>
<evidence type="ECO:0000313" key="2">
    <source>
        <dbReference type="Proteomes" id="UP000265618"/>
    </source>
</evidence>